<keyword evidence="1" id="KW-0812">Transmembrane</keyword>
<dbReference type="RefSeq" id="WP_092661687.1">
    <property type="nucleotide sequence ID" value="NZ_FOCX01000015.1"/>
</dbReference>
<dbReference type="EMBL" id="FOCX01000015">
    <property type="protein sequence ID" value="SEO60113.1"/>
    <property type="molecule type" value="Genomic_DNA"/>
</dbReference>
<proteinExistence type="predicted"/>
<evidence type="ECO:0000313" key="3">
    <source>
        <dbReference type="Proteomes" id="UP000198775"/>
    </source>
</evidence>
<sequence length="155" mass="16019">MTRQNSLRTARGDERATTVSDSMAAGSLVVLAVVLAAGLGLGVLYAPSEGGGNTTRANFSYQHFSDDSALIVTFTRGDSIQAGELALVSGEANSTWAEIANMTASKTLSEGSTIQLSASGRFGKAITSSTQVRVLYTGGNETRVLSRWPPNGTAG</sequence>
<keyword evidence="3" id="KW-1185">Reference proteome</keyword>
<feature type="transmembrane region" description="Helical" evidence="1">
    <location>
        <begin position="23"/>
        <end position="46"/>
    </location>
</feature>
<organism evidence="2 3">
    <name type="scientific">Halorientalis persicus</name>
    <dbReference type="NCBI Taxonomy" id="1367881"/>
    <lineage>
        <taxon>Archaea</taxon>
        <taxon>Methanobacteriati</taxon>
        <taxon>Methanobacteriota</taxon>
        <taxon>Stenosarchaea group</taxon>
        <taxon>Halobacteria</taxon>
        <taxon>Halobacteriales</taxon>
        <taxon>Haloarculaceae</taxon>
        <taxon>Halorientalis</taxon>
    </lineage>
</organism>
<name>A0A1H8R2J6_9EURY</name>
<keyword evidence="1" id="KW-1133">Transmembrane helix</keyword>
<gene>
    <name evidence="2" type="ORF">SAMN05216388_101546</name>
</gene>
<evidence type="ECO:0000313" key="2">
    <source>
        <dbReference type="EMBL" id="SEO60113.1"/>
    </source>
</evidence>
<reference evidence="3" key="1">
    <citation type="submission" date="2016-10" db="EMBL/GenBank/DDBJ databases">
        <authorList>
            <person name="Varghese N."/>
            <person name="Submissions S."/>
        </authorList>
    </citation>
    <scope>NUCLEOTIDE SEQUENCE [LARGE SCALE GENOMIC DNA]</scope>
    <source>
        <strain evidence="3">IBRC-M 10043</strain>
    </source>
</reference>
<evidence type="ECO:0008006" key="4">
    <source>
        <dbReference type="Google" id="ProtNLM"/>
    </source>
</evidence>
<keyword evidence="1" id="KW-0472">Membrane</keyword>
<accession>A0A1H8R2J6</accession>
<evidence type="ECO:0000256" key="1">
    <source>
        <dbReference type="SAM" id="Phobius"/>
    </source>
</evidence>
<dbReference type="Proteomes" id="UP000198775">
    <property type="component" value="Unassembled WGS sequence"/>
</dbReference>
<dbReference type="OrthoDB" id="241242at2157"/>
<dbReference type="AlphaFoldDB" id="A0A1H8R2J6"/>
<protein>
    <recommendedName>
        <fullName evidence="4">Archaeal Type IV pilin N-terminal domain-containing protein</fullName>
    </recommendedName>
</protein>